<dbReference type="InterPro" id="IPR011006">
    <property type="entry name" value="CheY-like_superfamily"/>
</dbReference>
<dbReference type="CDD" id="cd00077">
    <property type="entry name" value="HDc"/>
    <property type="match status" value="1"/>
</dbReference>
<evidence type="ECO:0000259" key="1">
    <source>
        <dbReference type="PROSITE" id="PS51832"/>
    </source>
</evidence>
<reference evidence="2 3" key="1">
    <citation type="submission" date="2020-08" db="EMBL/GenBank/DDBJ databases">
        <title>Acidobacteriota in marine sediments use diverse sulfur dissimilation pathways.</title>
        <authorList>
            <person name="Wasmund K."/>
        </authorList>
    </citation>
    <scope>NUCLEOTIDE SEQUENCE [LARGE SCALE GENOMIC DNA]</scope>
    <source>
        <strain evidence="2">MAG AM4</strain>
    </source>
</reference>
<dbReference type="PROSITE" id="PS51832">
    <property type="entry name" value="HD_GYP"/>
    <property type="match status" value="1"/>
</dbReference>
<organism evidence="2 3">
    <name type="scientific">Candidatus Polarisedimenticola svalbardensis</name>
    <dbReference type="NCBI Taxonomy" id="2886004"/>
    <lineage>
        <taxon>Bacteria</taxon>
        <taxon>Pseudomonadati</taxon>
        <taxon>Acidobacteriota</taxon>
        <taxon>Candidatus Polarisedimenticolia</taxon>
        <taxon>Candidatus Polarisedimenticolales</taxon>
        <taxon>Candidatus Polarisedimenticolaceae</taxon>
        <taxon>Candidatus Polarisedimenticola</taxon>
    </lineage>
</organism>
<dbReference type="Gene3D" id="1.10.3210.10">
    <property type="entry name" value="Hypothetical protein af1432"/>
    <property type="match status" value="1"/>
</dbReference>
<dbReference type="SUPFAM" id="SSF109604">
    <property type="entry name" value="HD-domain/PDEase-like"/>
    <property type="match status" value="1"/>
</dbReference>
<dbReference type="InterPro" id="IPR006675">
    <property type="entry name" value="HDIG_dom"/>
</dbReference>
<dbReference type="AlphaFoldDB" id="A0A8J6XT45"/>
<name>A0A8J6XT45_9BACT</name>
<dbReference type="EMBL" id="JACXWD010000008">
    <property type="protein sequence ID" value="MBD3867323.1"/>
    <property type="molecule type" value="Genomic_DNA"/>
</dbReference>
<proteinExistence type="predicted"/>
<sequence length="359" mass="40310">MAKILLVGPNRERASGIRSLMKEDGHEVAWARIVEGWLDAEREILPDLVIAAVSECDRMLEAGGRKPRGFPAPLLFVQNEADLFQEQFEPDRLIDQITSPFMREELLARADALIRVRKVIRRSGVEQLSEAEEDDGSERTGTFKRLGRQLTAVLGSRVPRYTKPLGPYAEVAARVADWADRRDGMEPGHAERVTMFCNMIAEGLRLPRDQANSLLRAAMLHDIGKVGIPMELLKKEGPLEEDQMRLMRTHPQKGAALMRALDRDEEVVRTILYHHERPDGTGYYGKSGRSVPVTSRVLAVAENYDAMTRSQVRAQISPEDALEYLKQGRGHMFDADSVDALSDVLQPRRTCIPLSSVGY</sequence>
<dbReference type="InterPro" id="IPR003607">
    <property type="entry name" value="HD/PDEase_dom"/>
</dbReference>
<dbReference type="Pfam" id="PF13487">
    <property type="entry name" value="HD_5"/>
    <property type="match status" value="1"/>
</dbReference>
<dbReference type="NCBIfam" id="TIGR00277">
    <property type="entry name" value="HDIG"/>
    <property type="match status" value="1"/>
</dbReference>
<dbReference type="Proteomes" id="UP000648239">
    <property type="component" value="Unassembled WGS sequence"/>
</dbReference>
<comment type="caution">
    <text evidence="2">The sequence shown here is derived from an EMBL/GenBank/DDBJ whole genome shotgun (WGS) entry which is preliminary data.</text>
</comment>
<dbReference type="InterPro" id="IPR052020">
    <property type="entry name" value="Cyclic_di-GMP/3'3'-cGAMP_PDE"/>
</dbReference>
<protein>
    <submittedName>
        <fullName evidence="2">HD domain-containing protein</fullName>
    </submittedName>
</protein>
<accession>A0A8J6XT45</accession>
<evidence type="ECO:0000313" key="3">
    <source>
        <dbReference type="Proteomes" id="UP000648239"/>
    </source>
</evidence>
<dbReference type="SUPFAM" id="SSF52172">
    <property type="entry name" value="CheY-like"/>
    <property type="match status" value="1"/>
</dbReference>
<dbReference type="InterPro" id="IPR037522">
    <property type="entry name" value="HD_GYP_dom"/>
</dbReference>
<dbReference type="PANTHER" id="PTHR45228">
    <property type="entry name" value="CYCLIC DI-GMP PHOSPHODIESTERASE TM_0186-RELATED"/>
    <property type="match status" value="1"/>
</dbReference>
<feature type="domain" description="HD-GYP" evidence="1">
    <location>
        <begin position="164"/>
        <end position="357"/>
    </location>
</feature>
<evidence type="ECO:0000313" key="2">
    <source>
        <dbReference type="EMBL" id="MBD3867323.1"/>
    </source>
</evidence>
<gene>
    <name evidence="2" type="ORF">IFK94_04275</name>
</gene>